<protein>
    <submittedName>
        <fullName evidence="13">PTS beta-glucoside transporter subunit EIIBCA</fullName>
    </submittedName>
</protein>
<dbReference type="InterPro" id="IPR003352">
    <property type="entry name" value="PTS_EIIC"/>
</dbReference>
<evidence type="ECO:0000313" key="14">
    <source>
        <dbReference type="Proteomes" id="UP000062260"/>
    </source>
</evidence>
<evidence type="ECO:0000256" key="4">
    <source>
        <dbReference type="ARBA" id="ARBA00022597"/>
    </source>
</evidence>
<dbReference type="GO" id="GO:0005886">
    <property type="term" value="C:plasma membrane"/>
    <property type="evidence" value="ECO:0007669"/>
    <property type="project" value="UniProtKB-SubCell"/>
</dbReference>
<evidence type="ECO:0000256" key="6">
    <source>
        <dbReference type="ARBA" id="ARBA00022683"/>
    </source>
</evidence>
<dbReference type="InterPro" id="IPR001996">
    <property type="entry name" value="PTS_IIB_1"/>
</dbReference>
<sequence>MTDSKYEKIASNILAEVGGPDNISKATHCATRLRLFLKEDVPLSQLDDIDGVVSAVKNAGQYQVVIGQDVRNVYEAFMAQAGLTSKEESDEVEEKDDTSILNRIIGTMSAVFAPFVYILAAAGILQAVLIVLTTFWPSLAETGTYQIFNLISWAPFVFLPIFIAVTASRHFNSNPYIAMTAAMALVSPTLTEIISQVAAGQSFTLFGFQLSPTAYTSSVLPPLFMVWGISYLEKWLNRSLPETLRPIFTPLLSIVIAVPATLLIVGPITAGAASMVASGYNWLYESVPVVAGGLLGGLWQLLVLFGIHWGIMPIMLQNFNQFGYDSLQAFTSIAVTAQAGAALGVALKSKDEKTKRAGLSGFLPGLFGITEPAIYGVNLRYKKPFVIACISGAVGALVAAMFKARYFAYAGLPGPLTVVNAINADFPTAFWGELIGVVIALILPIILLMILGYGDDAVADVSTDDKSSKSRGQDKVAENTASSSQVYPVMSGQRIELADVPDPVFSAGIMGQGIAIEPSDGLLVAPFDGQVVMIADSHHAIGLKSEAGVELLIHVGLETVGLEGKPFKLEVSQGQTVQAGELLMTVDLDQIRQAGLPTITPVIVTNSQDFSSVVVSDQDDLLLTVTR</sequence>
<dbReference type="InterPro" id="IPR011297">
    <property type="entry name" value="PTS_IIABC_b_glu"/>
</dbReference>
<dbReference type="RefSeq" id="WP_067977216.1">
    <property type="nucleotide sequence ID" value="NZ_CP014163.1"/>
</dbReference>
<dbReference type="PROSITE" id="PS51098">
    <property type="entry name" value="PTS_EIIB_TYPE_1"/>
    <property type="match status" value="1"/>
</dbReference>
<feature type="transmembrane region" description="Helical" evidence="12">
    <location>
        <begin position="177"/>
        <end position="199"/>
    </location>
</feature>
<dbReference type="InterPro" id="IPR036878">
    <property type="entry name" value="Glu_permease_IIB"/>
</dbReference>
<dbReference type="NCBIfam" id="TIGR01995">
    <property type="entry name" value="PTS-II-ABC-beta"/>
    <property type="match status" value="1"/>
</dbReference>
<dbReference type="Pfam" id="PF00367">
    <property type="entry name" value="PTS_EIIB"/>
    <property type="match status" value="1"/>
</dbReference>
<evidence type="ECO:0000256" key="7">
    <source>
        <dbReference type="ARBA" id="ARBA00022692"/>
    </source>
</evidence>
<evidence type="ECO:0000313" key="13">
    <source>
        <dbReference type="EMBL" id="AMB98557.1"/>
    </source>
</evidence>
<evidence type="ECO:0000256" key="10">
    <source>
        <dbReference type="ARBA" id="ARBA00023136"/>
    </source>
</evidence>
<evidence type="ECO:0000256" key="2">
    <source>
        <dbReference type="ARBA" id="ARBA00022448"/>
    </source>
</evidence>
<dbReference type="Proteomes" id="UP000062260">
    <property type="component" value="Chromosome"/>
</dbReference>
<evidence type="ECO:0000256" key="3">
    <source>
        <dbReference type="ARBA" id="ARBA00022475"/>
    </source>
</evidence>
<evidence type="ECO:0000256" key="5">
    <source>
        <dbReference type="ARBA" id="ARBA00022679"/>
    </source>
</evidence>
<feature type="transmembrane region" description="Helical" evidence="12">
    <location>
        <begin position="290"/>
        <end position="315"/>
    </location>
</feature>
<keyword evidence="7 12" id="KW-0812">Transmembrane</keyword>
<reference evidence="13 14" key="1">
    <citation type="journal article" date="2016" name="Genome Announc.">
        <title>Complete Genome Sequences of Aerococcus christensenii CCUG 28831T, Aerococcus sanguinicola CCUG 43001T, Aerococcus urinae CCUG 36881T, Aerococcus urinaeequi CCUG 28094T, Aerococcus urinaehominis CCUG 42038 BT, and Aerococcus viridans CCUG 4311T.</title>
        <authorList>
            <person name="Carkaci D."/>
            <person name="Dargis R."/>
            <person name="Nielsen X.C."/>
            <person name="Skovgaard O."/>
            <person name="Fuursted K."/>
            <person name="Christensen J.J."/>
        </authorList>
    </citation>
    <scope>NUCLEOTIDE SEQUENCE [LARGE SCALE GENOMIC DNA]</scope>
    <source>
        <strain evidence="13 14">CCUG42038B</strain>
    </source>
</reference>
<evidence type="ECO:0000256" key="11">
    <source>
        <dbReference type="SAM" id="MobiDB-lite"/>
    </source>
</evidence>
<dbReference type="GO" id="GO:0090589">
    <property type="term" value="F:protein-phosphocysteine-trehalose phosphotransferase system transporter activity"/>
    <property type="evidence" value="ECO:0007669"/>
    <property type="project" value="TreeGrafter"/>
</dbReference>
<dbReference type="PANTHER" id="PTHR30175:SF1">
    <property type="entry name" value="PTS SYSTEM ARBUTIN-, CELLOBIOSE-, AND SALICIN-SPECIFIC EIIBC COMPONENT-RELATED"/>
    <property type="match status" value="1"/>
</dbReference>
<accession>A0A0X8FKZ9</accession>
<dbReference type="PROSITE" id="PS51093">
    <property type="entry name" value="PTS_EIIA_TYPE_1"/>
    <property type="match status" value="1"/>
</dbReference>
<keyword evidence="4" id="KW-0762">Sugar transport</keyword>
<dbReference type="SUPFAM" id="SSF55604">
    <property type="entry name" value="Glucose permease domain IIB"/>
    <property type="match status" value="1"/>
</dbReference>
<feature type="region of interest" description="Disordered" evidence="11">
    <location>
        <begin position="462"/>
        <end position="484"/>
    </location>
</feature>
<dbReference type="Pfam" id="PF00358">
    <property type="entry name" value="PTS_EIIA_1"/>
    <property type="match status" value="1"/>
</dbReference>
<keyword evidence="5" id="KW-0808">Transferase</keyword>
<keyword evidence="14" id="KW-1185">Reference proteome</keyword>
<feature type="transmembrane region" description="Helical" evidence="12">
    <location>
        <begin position="428"/>
        <end position="451"/>
    </location>
</feature>
<feature type="transmembrane region" description="Helical" evidence="12">
    <location>
        <begin position="385"/>
        <end position="408"/>
    </location>
</feature>
<comment type="subcellular location">
    <subcellularLocation>
        <location evidence="1">Cell membrane</location>
        <topology evidence="1">Multi-pass membrane protein</topology>
    </subcellularLocation>
</comment>
<evidence type="ECO:0000256" key="1">
    <source>
        <dbReference type="ARBA" id="ARBA00004651"/>
    </source>
</evidence>
<feature type="transmembrane region" description="Helical" evidence="12">
    <location>
        <begin position="359"/>
        <end position="378"/>
    </location>
</feature>
<dbReference type="SUPFAM" id="SSF51261">
    <property type="entry name" value="Duplicated hybrid motif"/>
    <property type="match status" value="1"/>
</dbReference>
<dbReference type="OrthoDB" id="9769191at2"/>
<feature type="transmembrane region" description="Helical" evidence="12">
    <location>
        <begin position="327"/>
        <end position="347"/>
    </location>
</feature>
<dbReference type="Gene3D" id="3.30.1360.60">
    <property type="entry name" value="Glucose permease domain IIB"/>
    <property type="match status" value="1"/>
</dbReference>
<feature type="transmembrane region" description="Helical" evidence="12">
    <location>
        <begin position="248"/>
        <end position="270"/>
    </location>
</feature>
<dbReference type="GO" id="GO:0009401">
    <property type="term" value="P:phosphoenolpyruvate-dependent sugar phosphotransferase system"/>
    <property type="evidence" value="ECO:0007669"/>
    <property type="project" value="UniProtKB-KW"/>
</dbReference>
<dbReference type="InterPro" id="IPR011055">
    <property type="entry name" value="Dup_hybrid_motif"/>
</dbReference>
<dbReference type="PROSITE" id="PS01035">
    <property type="entry name" value="PTS_EIIB_TYPE_1_CYS"/>
    <property type="match status" value="1"/>
</dbReference>
<evidence type="ECO:0000256" key="12">
    <source>
        <dbReference type="SAM" id="Phobius"/>
    </source>
</evidence>
<keyword evidence="3" id="KW-1003">Cell membrane</keyword>
<keyword evidence="6" id="KW-0598">Phosphotransferase system</keyword>
<evidence type="ECO:0000256" key="8">
    <source>
        <dbReference type="ARBA" id="ARBA00022777"/>
    </source>
</evidence>
<name>A0A0X8FKZ9_9LACT</name>
<dbReference type="KEGG" id="auh:AWM75_00475"/>
<keyword evidence="10 12" id="KW-0472">Membrane</keyword>
<dbReference type="PROSITE" id="PS00371">
    <property type="entry name" value="PTS_EIIA_TYPE_1_HIS"/>
    <property type="match status" value="1"/>
</dbReference>
<feature type="transmembrane region" description="Helical" evidence="12">
    <location>
        <begin position="111"/>
        <end position="135"/>
    </location>
</feature>
<dbReference type="PROSITE" id="PS51103">
    <property type="entry name" value="PTS_EIIC_TYPE_1"/>
    <property type="match status" value="1"/>
</dbReference>
<proteinExistence type="predicted"/>
<dbReference type="InterPro" id="IPR001127">
    <property type="entry name" value="PTS_EIIA_1_perm"/>
</dbReference>
<dbReference type="GO" id="GO:0016301">
    <property type="term" value="F:kinase activity"/>
    <property type="evidence" value="ECO:0007669"/>
    <property type="project" value="UniProtKB-KW"/>
</dbReference>
<dbReference type="InterPro" id="IPR013013">
    <property type="entry name" value="PTS_EIIC_1"/>
</dbReference>
<feature type="transmembrane region" description="Helical" evidence="12">
    <location>
        <begin position="219"/>
        <end position="236"/>
    </location>
</feature>
<keyword evidence="9 12" id="KW-1133">Transmembrane helix</keyword>
<reference evidence="14" key="2">
    <citation type="submission" date="2016-01" db="EMBL/GenBank/DDBJ databases">
        <title>Six Aerococcus type strain genome sequencing and assembly using PacBio and Illumina Hiseq.</title>
        <authorList>
            <person name="Carkaci D."/>
            <person name="Dargis R."/>
            <person name="Nielsen X.C."/>
            <person name="Skovgaard O."/>
            <person name="Fuursted K."/>
            <person name="Christensen J.J."/>
        </authorList>
    </citation>
    <scope>NUCLEOTIDE SEQUENCE [LARGE SCALE GENOMIC DNA]</scope>
    <source>
        <strain evidence="14">CCUG42038B</strain>
    </source>
</reference>
<dbReference type="GO" id="GO:0015771">
    <property type="term" value="P:trehalose transport"/>
    <property type="evidence" value="ECO:0007669"/>
    <property type="project" value="TreeGrafter"/>
</dbReference>
<dbReference type="InterPro" id="IPR018113">
    <property type="entry name" value="PTrfase_EIIB_Cys"/>
</dbReference>
<dbReference type="FunFam" id="2.70.70.10:FF:000001">
    <property type="entry name" value="PTS system glucose-specific IIA component"/>
    <property type="match status" value="1"/>
</dbReference>
<dbReference type="GO" id="GO:0008982">
    <property type="term" value="F:protein-N(PI)-phosphohistidine-sugar phosphotransferase activity"/>
    <property type="evidence" value="ECO:0007669"/>
    <property type="project" value="InterPro"/>
</dbReference>
<organism evidence="13 14">
    <name type="scientific">Aerococcus urinaehominis</name>
    <dbReference type="NCBI Taxonomy" id="128944"/>
    <lineage>
        <taxon>Bacteria</taxon>
        <taxon>Bacillati</taxon>
        <taxon>Bacillota</taxon>
        <taxon>Bacilli</taxon>
        <taxon>Lactobacillales</taxon>
        <taxon>Aerococcaceae</taxon>
        <taxon>Aerococcus</taxon>
    </lineage>
</organism>
<dbReference type="AlphaFoldDB" id="A0A0X8FKZ9"/>
<dbReference type="NCBIfam" id="TIGR00830">
    <property type="entry name" value="PTBA"/>
    <property type="match status" value="1"/>
</dbReference>
<dbReference type="PANTHER" id="PTHR30175">
    <property type="entry name" value="PHOSPHOTRANSFERASE SYSTEM TRANSPORT PROTEIN"/>
    <property type="match status" value="1"/>
</dbReference>
<feature type="compositionally biased region" description="Basic and acidic residues" evidence="11">
    <location>
        <begin position="463"/>
        <end position="477"/>
    </location>
</feature>
<dbReference type="Gene3D" id="2.70.70.10">
    <property type="entry name" value="Glucose Permease (Domain IIA)"/>
    <property type="match status" value="1"/>
</dbReference>
<feature type="transmembrane region" description="Helical" evidence="12">
    <location>
        <begin position="147"/>
        <end position="165"/>
    </location>
</feature>
<dbReference type="CDD" id="cd00212">
    <property type="entry name" value="PTS_IIB_glc"/>
    <property type="match status" value="1"/>
</dbReference>
<dbReference type="EMBL" id="CP014163">
    <property type="protein sequence ID" value="AMB98557.1"/>
    <property type="molecule type" value="Genomic_DNA"/>
</dbReference>
<dbReference type="Pfam" id="PF02378">
    <property type="entry name" value="PTS_EIIC"/>
    <property type="match status" value="1"/>
</dbReference>
<evidence type="ECO:0000256" key="9">
    <source>
        <dbReference type="ARBA" id="ARBA00022989"/>
    </source>
</evidence>
<keyword evidence="2" id="KW-0813">Transport</keyword>
<dbReference type="STRING" id="128944.AWM75_00475"/>
<dbReference type="InterPro" id="IPR050558">
    <property type="entry name" value="PTS_Sugar-Specific_Components"/>
</dbReference>
<gene>
    <name evidence="13" type="ORF">AWM75_00475</name>
</gene>
<keyword evidence="8" id="KW-0418">Kinase</keyword>